<dbReference type="Proteomes" id="UP000034917">
    <property type="component" value="Unassembled WGS sequence"/>
</dbReference>
<organism evidence="3 4">
    <name type="scientific">Candidatus Roizmanbacteria bacterium GW2011_GWC2_37_13</name>
    <dbReference type="NCBI Taxonomy" id="1618486"/>
    <lineage>
        <taxon>Bacteria</taxon>
        <taxon>Candidatus Roizmaniibacteriota</taxon>
    </lineage>
</organism>
<dbReference type="EMBL" id="LBSV01000011">
    <property type="protein sequence ID" value="KKQ25168.1"/>
    <property type="molecule type" value="Genomic_DNA"/>
</dbReference>
<keyword evidence="2" id="KW-1133">Transmembrane helix</keyword>
<accession>A0A0G0G1Y2</accession>
<sequence>MLIWLFALPLTVAPARQQLTVDPGESTAVNVRFYNQSESPVSGFIKVADFIVDDSEGTPRIVEEAGQVSPKFSGQTWFSLPFDRATIAANDKVSFQAKINVPFDARPGGRYVAVYFEPSGSLPESVSAEKEAGVSVGSRLASLVYLKVNGDSLEKALLSRFFAPNFLEYGSIKINTQILNRGDYHIRPRGVITLSNVFGGPVDQKSLKEENIFPDTVRSYENSLGQKWMLGKYKLTLTASYGDKGQVLEGFTYVWLFPWRVAIVIVLTAFIITLLISSFYKNFVKKETNLEEEIAKEKEEIEKLKQQLRKQK</sequence>
<name>A0A0G0G1Y2_9BACT</name>
<protein>
    <submittedName>
        <fullName evidence="3">Uncharacterized protein</fullName>
    </submittedName>
</protein>
<gene>
    <name evidence="3" type="ORF">US40_C0011G0053</name>
</gene>
<feature type="coiled-coil region" evidence="1">
    <location>
        <begin position="280"/>
        <end position="311"/>
    </location>
</feature>
<feature type="transmembrane region" description="Helical" evidence="2">
    <location>
        <begin position="253"/>
        <end position="276"/>
    </location>
</feature>
<keyword evidence="1" id="KW-0175">Coiled coil</keyword>
<comment type="caution">
    <text evidence="3">The sequence shown here is derived from an EMBL/GenBank/DDBJ whole genome shotgun (WGS) entry which is preliminary data.</text>
</comment>
<proteinExistence type="predicted"/>
<evidence type="ECO:0000256" key="1">
    <source>
        <dbReference type="SAM" id="Coils"/>
    </source>
</evidence>
<dbReference type="AlphaFoldDB" id="A0A0G0G1Y2"/>
<evidence type="ECO:0000256" key="2">
    <source>
        <dbReference type="SAM" id="Phobius"/>
    </source>
</evidence>
<reference evidence="3 4" key="1">
    <citation type="journal article" date="2015" name="Nature">
        <title>rRNA introns, odd ribosomes, and small enigmatic genomes across a large radiation of phyla.</title>
        <authorList>
            <person name="Brown C.T."/>
            <person name="Hug L.A."/>
            <person name="Thomas B.C."/>
            <person name="Sharon I."/>
            <person name="Castelle C.J."/>
            <person name="Singh A."/>
            <person name="Wilkins M.J."/>
            <person name="Williams K.H."/>
            <person name="Banfield J.F."/>
        </authorList>
    </citation>
    <scope>NUCLEOTIDE SEQUENCE [LARGE SCALE GENOMIC DNA]</scope>
</reference>
<keyword evidence="2" id="KW-0812">Transmembrane</keyword>
<evidence type="ECO:0000313" key="4">
    <source>
        <dbReference type="Proteomes" id="UP000034917"/>
    </source>
</evidence>
<evidence type="ECO:0000313" key="3">
    <source>
        <dbReference type="EMBL" id="KKQ25168.1"/>
    </source>
</evidence>
<keyword evidence="2" id="KW-0472">Membrane</keyword>